<evidence type="ECO:0000313" key="4">
    <source>
        <dbReference type="Proteomes" id="UP000008022"/>
    </source>
</evidence>
<feature type="compositionally biased region" description="Pro residues" evidence="1">
    <location>
        <begin position="1"/>
        <end position="18"/>
    </location>
</feature>
<proteinExistence type="predicted"/>
<dbReference type="Proteomes" id="UP000008022">
    <property type="component" value="Unassembled WGS sequence"/>
</dbReference>
<dbReference type="EnsemblPlants" id="ORUFI03G35990.1">
    <property type="protein sequence ID" value="ORUFI03G35990.1"/>
    <property type="gene ID" value="ORUFI03G35990"/>
</dbReference>
<keyword evidence="4" id="KW-1185">Reference proteome</keyword>
<organism evidence="3 4">
    <name type="scientific">Oryza rufipogon</name>
    <name type="common">Brownbeard rice</name>
    <name type="synonym">Asian wild rice</name>
    <dbReference type="NCBI Taxonomy" id="4529"/>
    <lineage>
        <taxon>Eukaryota</taxon>
        <taxon>Viridiplantae</taxon>
        <taxon>Streptophyta</taxon>
        <taxon>Embryophyta</taxon>
        <taxon>Tracheophyta</taxon>
        <taxon>Spermatophyta</taxon>
        <taxon>Magnoliopsida</taxon>
        <taxon>Liliopsida</taxon>
        <taxon>Poales</taxon>
        <taxon>Poaceae</taxon>
        <taxon>BOP clade</taxon>
        <taxon>Oryzoideae</taxon>
        <taxon>Oryzeae</taxon>
        <taxon>Oryzinae</taxon>
        <taxon>Oryza</taxon>
    </lineage>
</organism>
<accession>A0A0E0P1G3</accession>
<feature type="region of interest" description="Disordered" evidence="1">
    <location>
        <begin position="129"/>
        <end position="149"/>
    </location>
</feature>
<reference evidence="4" key="1">
    <citation type="submission" date="2013-06" db="EMBL/GenBank/DDBJ databases">
        <authorList>
            <person name="Zhao Q."/>
        </authorList>
    </citation>
    <scope>NUCLEOTIDE SEQUENCE</scope>
    <source>
        <strain evidence="4">cv. W1943</strain>
    </source>
</reference>
<dbReference type="HOGENOM" id="CLU_875460_0_0_1"/>
<feature type="region of interest" description="Disordered" evidence="1">
    <location>
        <begin position="1"/>
        <end position="95"/>
    </location>
</feature>
<dbReference type="Pfam" id="PF16486">
    <property type="entry name" value="ArgoN"/>
    <property type="match status" value="1"/>
</dbReference>
<name>A0A0E0P1G3_ORYRU</name>
<dbReference type="Gramene" id="ORUFI03G35990.1">
    <property type="protein sequence ID" value="ORUFI03G35990.1"/>
    <property type="gene ID" value="ORUFI03G35990"/>
</dbReference>
<evidence type="ECO:0000256" key="1">
    <source>
        <dbReference type="SAM" id="MobiDB-lite"/>
    </source>
</evidence>
<dbReference type="eggNOG" id="KOG1041">
    <property type="taxonomic scope" value="Eukaryota"/>
</dbReference>
<evidence type="ECO:0000313" key="3">
    <source>
        <dbReference type="EnsemblPlants" id="ORUFI03G35990.1"/>
    </source>
</evidence>
<protein>
    <recommendedName>
        <fullName evidence="2">Protein argonaute N-terminal domain-containing protein</fullName>
    </recommendedName>
</protein>
<feature type="compositionally biased region" description="Low complexity" evidence="1">
    <location>
        <begin position="70"/>
        <end position="95"/>
    </location>
</feature>
<evidence type="ECO:0000259" key="2">
    <source>
        <dbReference type="Pfam" id="PF16486"/>
    </source>
</evidence>
<feature type="domain" description="Protein argonaute N-terminal" evidence="2">
    <location>
        <begin position="158"/>
        <end position="234"/>
    </location>
</feature>
<dbReference type="PANTHER" id="PTHR22891">
    <property type="entry name" value="EUKARYOTIC TRANSLATION INITIATION FACTOR 2C"/>
    <property type="match status" value="1"/>
</dbReference>
<dbReference type="STRING" id="4529.A0A0E0P1G3"/>
<reference evidence="3" key="2">
    <citation type="submission" date="2015-06" db="UniProtKB">
        <authorList>
            <consortium name="EnsemblPlants"/>
        </authorList>
    </citation>
    <scope>IDENTIFICATION</scope>
</reference>
<sequence length="318" mass="33473">MTPRPGPPPPQYPQPGPPAVVHGEPMPALHHQASYQPGAVYRAPSPGVPVPLGGYARSTPVTIRAPPPLHSSAPAPYQPAAAPASSSSSSAPSATALAKEVEQKLFVSETALAPPAAAASAAAAPAGEASVASDKDRAPVSKKGLAHPARPGFGAAGKKVMIRANHFLANVADNNLFHYDVSINPESKSRATNREVPNDERTSLGGKLPVFNGTKSLYSTCSLPFESEEFVVANCLSLKRAGRTDLYHFQFLLFSEKQIDCAVFLVWPDQLPYVQEKLMCAYQPPPSTGGSSSPAGSLNGYPISNTVQMHELLRSKHS</sequence>
<dbReference type="InterPro" id="IPR032474">
    <property type="entry name" value="Argonaute_N"/>
</dbReference>
<dbReference type="AlphaFoldDB" id="A0A0E0P1G3"/>